<dbReference type="Proteomes" id="UP000321558">
    <property type="component" value="Unassembled WGS sequence"/>
</dbReference>
<evidence type="ECO:0000256" key="1">
    <source>
        <dbReference type="ARBA" id="ARBA00038240"/>
    </source>
</evidence>
<proteinExistence type="inferred from homology"/>
<sequence>MMKLSTMKKVMNTVNSEWRSPLGEEILERWGYDKCSATILRASANFIFEFYKEGKQLFLRFNDSSERDYSSIEAELNIVKYLGNRALNVAQPITSLNGNDIEVIETKLGTFYAVVFEALEGKHLNMEEISDQQAYIWGKSLGNLHANLKQLPEEYRVNRPSWKDLLLEAKEALPKKELAAHKEFERLLIWADELSLSKENFGIIHYDFELDNVIFDNNTIGMLDFDDSSLHWFAADIVYAWRDVGDFNVKNPMITTFIDGYKTETNLDMEILRAFSGFERLHKLISLAKLIRAVDIDAAEDHPEWLINLRLKLSGIIEKYRLSIEKLNK</sequence>
<keyword evidence="4" id="KW-1185">Reference proteome</keyword>
<evidence type="ECO:0000259" key="2">
    <source>
        <dbReference type="Pfam" id="PF01636"/>
    </source>
</evidence>
<dbReference type="RefSeq" id="WP_147210436.1">
    <property type="nucleotide sequence ID" value="NZ_BJYM01000008.1"/>
</dbReference>
<organism evidence="3 4">
    <name type="scientific">Oceanobacillus sojae</name>
    <dbReference type="NCBI Taxonomy" id="582851"/>
    <lineage>
        <taxon>Bacteria</taxon>
        <taxon>Bacillati</taxon>
        <taxon>Bacillota</taxon>
        <taxon>Bacilli</taxon>
        <taxon>Bacillales</taxon>
        <taxon>Bacillaceae</taxon>
        <taxon>Oceanobacillus</taxon>
    </lineage>
</organism>
<dbReference type="InterPro" id="IPR050249">
    <property type="entry name" value="Pseudomonas-type_ThrB"/>
</dbReference>
<accession>A0A511ZJ53</accession>
<dbReference type="SUPFAM" id="SSF56112">
    <property type="entry name" value="Protein kinase-like (PK-like)"/>
    <property type="match status" value="1"/>
</dbReference>
<evidence type="ECO:0000313" key="3">
    <source>
        <dbReference type="EMBL" id="GEN87465.1"/>
    </source>
</evidence>
<gene>
    <name evidence="3" type="ORF">OSO01_22040</name>
</gene>
<dbReference type="EMBL" id="BJYM01000008">
    <property type="protein sequence ID" value="GEN87465.1"/>
    <property type="molecule type" value="Genomic_DNA"/>
</dbReference>
<dbReference type="PANTHER" id="PTHR21064">
    <property type="entry name" value="AMINOGLYCOSIDE PHOSPHOTRANSFERASE DOMAIN-CONTAINING PROTEIN-RELATED"/>
    <property type="match status" value="1"/>
</dbReference>
<dbReference type="Gene3D" id="3.90.1200.10">
    <property type="match status" value="1"/>
</dbReference>
<protein>
    <recommendedName>
        <fullName evidence="2">Aminoglycoside phosphotransferase domain-containing protein</fullName>
    </recommendedName>
</protein>
<feature type="domain" description="Aminoglycoside phosphotransferase" evidence="2">
    <location>
        <begin position="52"/>
        <end position="262"/>
    </location>
</feature>
<dbReference type="InterPro" id="IPR002575">
    <property type="entry name" value="Aminoglycoside_PTrfase"/>
</dbReference>
<dbReference type="GO" id="GO:0019202">
    <property type="term" value="F:amino acid kinase activity"/>
    <property type="evidence" value="ECO:0007669"/>
    <property type="project" value="TreeGrafter"/>
</dbReference>
<dbReference type="AlphaFoldDB" id="A0A511ZJ53"/>
<comment type="similarity">
    <text evidence="1">Belongs to the pseudomonas-type ThrB family.</text>
</comment>
<name>A0A511ZJ53_9BACI</name>
<dbReference type="Pfam" id="PF01636">
    <property type="entry name" value="APH"/>
    <property type="match status" value="1"/>
</dbReference>
<dbReference type="InterPro" id="IPR011009">
    <property type="entry name" value="Kinase-like_dom_sf"/>
</dbReference>
<dbReference type="OrthoDB" id="4030632at2"/>
<reference evidence="3 4" key="1">
    <citation type="submission" date="2019-07" db="EMBL/GenBank/DDBJ databases">
        <title>Whole genome shotgun sequence of Oceanobacillus sojae NBRC 105379.</title>
        <authorList>
            <person name="Hosoyama A."/>
            <person name="Uohara A."/>
            <person name="Ohji S."/>
            <person name="Ichikawa N."/>
        </authorList>
    </citation>
    <scope>NUCLEOTIDE SEQUENCE [LARGE SCALE GENOMIC DNA]</scope>
    <source>
        <strain evidence="3 4">NBRC 105379</strain>
    </source>
</reference>
<evidence type="ECO:0000313" key="4">
    <source>
        <dbReference type="Proteomes" id="UP000321558"/>
    </source>
</evidence>
<dbReference type="STRING" id="582851.GCA_900162665_00644"/>
<comment type="caution">
    <text evidence="3">The sequence shown here is derived from an EMBL/GenBank/DDBJ whole genome shotgun (WGS) entry which is preliminary data.</text>
</comment>
<dbReference type="PANTHER" id="PTHR21064:SF6">
    <property type="entry name" value="AMINOGLYCOSIDE PHOSPHOTRANSFERASE DOMAIN-CONTAINING PROTEIN"/>
    <property type="match status" value="1"/>
</dbReference>